<keyword evidence="3" id="KW-1185">Reference proteome</keyword>
<reference evidence="2" key="2">
    <citation type="submission" date="2023-01" db="EMBL/GenBank/DDBJ databases">
        <authorList>
            <person name="Sun Q."/>
            <person name="Evtushenko L."/>
        </authorList>
    </citation>
    <scope>NUCLEOTIDE SEQUENCE</scope>
    <source>
        <strain evidence="2">VKM Ac-1069</strain>
    </source>
</reference>
<feature type="compositionally biased region" description="Low complexity" evidence="1">
    <location>
        <begin position="106"/>
        <end position="119"/>
    </location>
</feature>
<accession>A0A9W6KZA2</accession>
<feature type="compositionally biased region" description="Pro residues" evidence="1">
    <location>
        <begin position="54"/>
        <end position="67"/>
    </location>
</feature>
<dbReference type="AlphaFoldDB" id="A0A9W6KZA2"/>
<dbReference type="EMBL" id="BSFQ01000003">
    <property type="protein sequence ID" value="GLL09885.1"/>
    <property type="molecule type" value="Genomic_DNA"/>
</dbReference>
<evidence type="ECO:0000256" key="1">
    <source>
        <dbReference type="SAM" id="MobiDB-lite"/>
    </source>
</evidence>
<feature type="region of interest" description="Disordered" evidence="1">
    <location>
        <begin position="106"/>
        <end position="125"/>
    </location>
</feature>
<gene>
    <name evidence="2" type="ORF">GCM10017577_10250</name>
</gene>
<evidence type="ECO:0000313" key="3">
    <source>
        <dbReference type="Proteomes" id="UP001143463"/>
    </source>
</evidence>
<dbReference type="Proteomes" id="UP001143463">
    <property type="component" value="Unassembled WGS sequence"/>
</dbReference>
<comment type="caution">
    <text evidence="2">The sequence shown here is derived from an EMBL/GenBank/DDBJ whole genome shotgun (WGS) entry which is preliminary data.</text>
</comment>
<evidence type="ECO:0000313" key="2">
    <source>
        <dbReference type="EMBL" id="GLL09885.1"/>
    </source>
</evidence>
<feature type="region of interest" description="Disordered" evidence="1">
    <location>
        <begin position="46"/>
        <end position="74"/>
    </location>
</feature>
<evidence type="ECO:0008006" key="4">
    <source>
        <dbReference type="Google" id="ProtNLM"/>
    </source>
</evidence>
<protein>
    <recommendedName>
        <fullName evidence="4">ATP/GTP-binding protein</fullName>
    </recommendedName>
</protein>
<reference evidence="2" key="1">
    <citation type="journal article" date="2014" name="Int. J. Syst. Evol. Microbiol.">
        <title>Complete genome sequence of Corynebacterium casei LMG S-19264T (=DSM 44701T), isolated from a smear-ripened cheese.</title>
        <authorList>
            <consortium name="US DOE Joint Genome Institute (JGI-PGF)"/>
            <person name="Walter F."/>
            <person name="Albersmeier A."/>
            <person name="Kalinowski J."/>
            <person name="Ruckert C."/>
        </authorList>
    </citation>
    <scope>NUCLEOTIDE SEQUENCE</scope>
    <source>
        <strain evidence="2">VKM Ac-1069</strain>
    </source>
</reference>
<organism evidence="2 3">
    <name type="scientific">Pseudonocardia halophobica</name>
    <dbReference type="NCBI Taxonomy" id="29401"/>
    <lineage>
        <taxon>Bacteria</taxon>
        <taxon>Bacillati</taxon>
        <taxon>Actinomycetota</taxon>
        <taxon>Actinomycetes</taxon>
        <taxon>Pseudonocardiales</taxon>
        <taxon>Pseudonocardiaceae</taxon>
        <taxon>Pseudonocardia</taxon>
    </lineage>
</organism>
<name>A0A9W6KZA2_9PSEU</name>
<proteinExistence type="predicted"/>
<sequence length="286" mass="28921">MLSEAAQRVAVSMVLMLPAAGPLPALQQPAQCKVIMSSGRCVITAADPGRPGGPAGPPAVQPGPPTSPHARMATSGPTTAVVREEADDVVEELQRVFGFSPQLAPAAASTAPRPTGRAAPVDDPGIPVRSAISQLQLAEPTIRLAGGAPAVVGVPVWLWLDDVPDSAPTATAAVGDAQVTATARLTSVEWTLGPSGATVSCAGPGTPWNGQVGASPDCGYVYRERSLPERTGGTGRWPITATAVWQVGWRGISGGAPVAGGQELRLTSETSIAVDEIQVLVVGGGE</sequence>